<feature type="domain" description="Xylose isomerase-like TIM barrel" evidence="1">
    <location>
        <begin position="50"/>
        <end position="247"/>
    </location>
</feature>
<dbReference type="GO" id="GO:0006284">
    <property type="term" value="P:base-excision repair"/>
    <property type="evidence" value="ECO:0007669"/>
    <property type="project" value="TreeGrafter"/>
</dbReference>
<dbReference type="GO" id="GO:0016853">
    <property type="term" value="F:isomerase activity"/>
    <property type="evidence" value="ECO:0007669"/>
    <property type="project" value="UniProtKB-KW"/>
</dbReference>
<dbReference type="Gene3D" id="3.20.20.150">
    <property type="entry name" value="Divalent-metal-dependent TIM barrel enzymes"/>
    <property type="match status" value="1"/>
</dbReference>
<sequence>MIGVSSSLFHETKYTLDEALEFLEKRVNYVELVSDSDIGVFKNPELPLSYNLEYTIHCPLEDMNLASKYENLRKVNVDIIEHLIKIADKTNARVIVLHPGYNVFDSMRPRAVESFLKTIEDMNKLQSEHSVQLTIENMPNYEMMLFKTPDSDVIDSFGDVGITFDIGHSYLNDNIDEFLHSDEKIFNRIKHVHIHDNNGDFDEHLNIGDGKIPFENYKKALKKLNCIKMIEVQSRRLNNIEEIDKSIFELKKLLE</sequence>
<dbReference type="Proteomes" id="UP000740329">
    <property type="component" value="Unassembled WGS sequence"/>
</dbReference>
<evidence type="ECO:0000313" key="3">
    <source>
        <dbReference type="Proteomes" id="UP000740329"/>
    </source>
</evidence>
<dbReference type="InterPro" id="IPR001719">
    <property type="entry name" value="AP_endonuc_2"/>
</dbReference>
<organism evidence="2 3">
    <name type="scientific">Methanococcus voltae</name>
    <dbReference type="NCBI Taxonomy" id="2188"/>
    <lineage>
        <taxon>Archaea</taxon>
        <taxon>Methanobacteriati</taxon>
        <taxon>Methanobacteriota</taxon>
        <taxon>Methanomada group</taxon>
        <taxon>Methanococci</taxon>
        <taxon>Methanococcales</taxon>
        <taxon>Methanococcaceae</taxon>
        <taxon>Methanococcus</taxon>
    </lineage>
</organism>
<dbReference type="RefSeq" id="WP_209590754.1">
    <property type="nucleotide sequence ID" value="NZ_JAGGMV010000001.1"/>
</dbReference>
<dbReference type="GO" id="GO:0003906">
    <property type="term" value="F:DNA-(apurinic or apyrimidinic site) endonuclease activity"/>
    <property type="evidence" value="ECO:0007669"/>
    <property type="project" value="TreeGrafter"/>
</dbReference>
<dbReference type="PANTHER" id="PTHR21445">
    <property type="entry name" value="ENDONUCLEASE IV ENDODEOXYRIBONUCLEASE IV"/>
    <property type="match status" value="1"/>
</dbReference>
<gene>
    <name evidence="2" type="ORF">J3E07_000708</name>
</gene>
<evidence type="ECO:0000259" key="1">
    <source>
        <dbReference type="Pfam" id="PF01261"/>
    </source>
</evidence>
<proteinExistence type="predicted"/>
<reference evidence="2" key="1">
    <citation type="submission" date="2021-03" db="EMBL/GenBank/DDBJ databases">
        <title>Genomic Encyclopedia of Type Strains, Phase IV (KMG-V): Genome sequencing to study the core and pangenomes of soil and plant-associated prokaryotes.</title>
        <authorList>
            <person name="Whitman W."/>
        </authorList>
    </citation>
    <scope>NUCLEOTIDE SEQUENCE</scope>
    <source>
        <strain evidence="2">C4</strain>
    </source>
</reference>
<dbReference type="GO" id="GO:0008081">
    <property type="term" value="F:phosphoric diester hydrolase activity"/>
    <property type="evidence" value="ECO:0007669"/>
    <property type="project" value="TreeGrafter"/>
</dbReference>
<dbReference type="GO" id="GO:0003677">
    <property type="term" value="F:DNA binding"/>
    <property type="evidence" value="ECO:0007669"/>
    <property type="project" value="InterPro"/>
</dbReference>
<dbReference type="PANTHER" id="PTHR21445:SF0">
    <property type="entry name" value="APURINIC-APYRIMIDINIC ENDONUCLEASE"/>
    <property type="match status" value="1"/>
</dbReference>
<dbReference type="Pfam" id="PF01261">
    <property type="entry name" value="AP_endonuc_2"/>
    <property type="match status" value="1"/>
</dbReference>
<keyword evidence="2" id="KW-0413">Isomerase</keyword>
<protein>
    <submittedName>
        <fullName evidence="2">Sugar phosphate isomerase/epimerase</fullName>
    </submittedName>
</protein>
<accession>A0A8J7RGY7</accession>
<evidence type="ECO:0000313" key="2">
    <source>
        <dbReference type="EMBL" id="MBP2201310.1"/>
    </source>
</evidence>
<dbReference type="SUPFAM" id="SSF51658">
    <property type="entry name" value="Xylose isomerase-like"/>
    <property type="match status" value="1"/>
</dbReference>
<dbReference type="GO" id="GO:0008270">
    <property type="term" value="F:zinc ion binding"/>
    <property type="evidence" value="ECO:0007669"/>
    <property type="project" value="InterPro"/>
</dbReference>
<name>A0A8J7RGY7_METVO</name>
<dbReference type="AlphaFoldDB" id="A0A8J7RGY7"/>
<dbReference type="InterPro" id="IPR036237">
    <property type="entry name" value="Xyl_isomerase-like_sf"/>
</dbReference>
<dbReference type="InterPro" id="IPR013022">
    <property type="entry name" value="Xyl_isomerase-like_TIM-brl"/>
</dbReference>
<comment type="caution">
    <text evidence="2">The sequence shown here is derived from an EMBL/GenBank/DDBJ whole genome shotgun (WGS) entry which is preliminary data.</text>
</comment>
<dbReference type="EMBL" id="JAGGMV010000001">
    <property type="protein sequence ID" value="MBP2201310.1"/>
    <property type="molecule type" value="Genomic_DNA"/>
</dbReference>